<dbReference type="InterPro" id="IPR001347">
    <property type="entry name" value="SIS_dom"/>
</dbReference>
<keyword evidence="4" id="KW-1185">Reference proteome</keyword>
<dbReference type="GO" id="GO:0097367">
    <property type="term" value="F:carbohydrate derivative binding"/>
    <property type="evidence" value="ECO:0007669"/>
    <property type="project" value="InterPro"/>
</dbReference>
<feature type="domain" description="SIS" evidence="2">
    <location>
        <begin position="127"/>
        <end position="279"/>
    </location>
</feature>
<sequence>MEHLHRSQWEGLMETAANTYEARSKYPGPTTTNAMAIDTLPSPASSALSVSPAESVSCESLDTSTSLSDDSDEADSLSGAVPRTTSNPMLHGLHVLNTEAAALSYLAEVYATDDIAQNGFERSVQTIAASHARGGKVVVIGVGKSGHIGKKLSHTLQSVGIPALFLHPTEALHGDMGVITPNDTLLFITYSGRTPELLTLVSYLDPSLPTILLTSHTRPDSCLFLEEQHRPEAILLPAPVKKEHTEVAAFGVAAPTTSTTVALAVGDALAMATAREIHGQDGVKGVFAKNHPGGAIGMMTRR</sequence>
<dbReference type="SUPFAM" id="SSF53697">
    <property type="entry name" value="SIS domain"/>
    <property type="match status" value="1"/>
</dbReference>
<dbReference type="GO" id="GO:1901135">
    <property type="term" value="P:carbohydrate derivative metabolic process"/>
    <property type="evidence" value="ECO:0007669"/>
    <property type="project" value="InterPro"/>
</dbReference>
<feature type="compositionally biased region" description="Low complexity" evidence="1">
    <location>
        <begin position="43"/>
        <end position="68"/>
    </location>
</feature>
<evidence type="ECO:0000313" key="4">
    <source>
        <dbReference type="Proteomes" id="UP001175261"/>
    </source>
</evidence>
<comment type="caution">
    <text evidence="3">The sequence shown here is derived from an EMBL/GenBank/DDBJ whole genome shotgun (WGS) entry which is preliminary data.</text>
</comment>
<dbReference type="Gene3D" id="3.40.50.10490">
    <property type="entry name" value="Glucose-6-phosphate isomerase like protein, domain 1"/>
    <property type="match status" value="1"/>
</dbReference>
<name>A0AA39GFD7_SARSR</name>
<accession>A0AA39GFD7</accession>
<protein>
    <recommendedName>
        <fullName evidence="2">SIS domain-containing protein</fullName>
    </recommendedName>
</protein>
<reference evidence="3" key="1">
    <citation type="submission" date="2022-10" db="EMBL/GenBank/DDBJ databases">
        <title>Determination and structural analysis of whole genome sequence of Sarocladium strictum F4-1.</title>
        <authorList>
            <person name="Hu L."/>
            <person name="Jiang Y."/>
        </authorList>
    </citation>
    <scope>NUCLEOTIDE SEQUENCE</scope>
    <source>
        <strain evidence="3">F4-1</strain>
    </source>
</reference>
<feature type="region of interest" description="Disordered" evidence="1">
    <location>
        <begin position="43"/>
        <end position="84"/>
    </location>
</feature>
<dbReference type="EMBL" id="JAPDFR010000007">
    <property type="protein sequence ID" value="KAK0385077.1"/>
    <property type="molecule type" value="Genomic_DNA"/>
</dbReference>
<proteinExistence type="predicted"/>
<organism evidence="3 4">
    <name type="scientific">Sarocladium strictum</name>
    <name type="common">Black bundle disease fungus</name>
    <name type="synonym">Acremonium strictum</name>
    <dbReference type="NCBI Taxonomy" id="5046"/>
    <lineage>
        <taxon>Eukaryota</taxon>
        <taxon>Fungi</taxon>
        <taxon>Dikarya</taxon>
        <taxon>Ascomycota</taxon>
        <taxon>Pezizomycotina</taxon>
        <taxon>Sordariomycetes</taxon>
        <taxon>Hypocreomycetidae</taxon>
        <taxon>Hypocreales</taxon>
        <taxon>Sarocladiaceae</taxon>
        <taxon>Sarocladium</taxon>
    </lineage>
</organism>
<dbReference type="PANTHER" id="PTHR38418:SF2">
    <property type="entry name" value="SUGAR ISOMERASE, KPSF_GUTQ (AFU_ORTHOLOGUE AFUA_6G08860)"/>
    <property type="match status" value="1"/>
</dbReference>
<dbReference type="PROSITE" id="PS51464">
    <property type="entry name" value="SIS"/>
    <property type="match status" value="1"/>
</dbReference>
<evidence type="ECO:0000256" key="1">
    <source>
        <dbReference type="SAM" id="MobiDB-lite"/>
    </source>
</evidence>
<evidence type="ECO:0000259" key="2">
    <source>
        <dbReference type="PROSITE" id="PS51464"/>
    </source>
</evidence>
<dbReference type="PANTHER" id="PTHR38418">
    <property type="entry name" value="SUGAR ISOMERASE, KPSF/GUTQ (AFU_ORTHOLOGUE AFUA_6G08860)"/>
    <property type="match status" value="1"/>
</dbReference>
<gene>
    <name evidence="3" type="ORF">NLU13_7555</name>
</gene>
<dbReference type="Proteomes" id="UP001175261">
    <property type="component" value="Unassembled WGS sequence"/>
</dbReference>
<evidence type="ECO:0000313" key="3">
    <source>
        <dbReference type="EMBL" id="KAK0385077.1"/>
    </source>
</evidence>
<dbReference type="Pfam" id="PF01380">
    <property type="entry name" value="SIS"/>
    <property type="match status" value="1"/>
</dbReference>
<dbReference type="InterPro" id="IPR046348">
    <property type="entry name" value="SIS_dom_sf"/>
</dbReference>
<dbReference type="AlphaFoldDB" id="A0AA39GFD7"/>